<name>A0A543CRJ5_9ACTN</name>
<dbReference type="RefSeq" id="WP_141958752.1">
    <property type="nucleotide sequence ID" value="NZ_VFOZ01000001.1"/>
</dbReference>
<dbReference type="InterPro" id="IPR013325">
    <property type="entry name" value="RNA_pol_sigma_r2"/>
</dbReference>
<dbReference type="PANTHER" id="PTHR43133">
    <property type="entry name" value="RNA POLYMERASE ECF-TYPE SIGMA FACTO"/>
    <property type="match status" value="1"/>
</dbReference>
<dbReference type="Gene3D" id="1.10.1740.10">
    <property type="match status" value="1"/>
</dbReference>
<evidence type="ECO:0000256" key="5">
    <source>
        <dbReference type="ARBA" id="ARBA00023163"/>
    </source>
</evidence>
<evidence type="ECO:0000256" key="2">
    <source>
        <dbReference type="ARBA" id="ARBA00023015"/>
    </source>
</evidence>
<dbReference type="Gene3D" id="1.10.10.10">
    <property type="entry name" value="Winged helix-like DNA-binding domain superfamily/Winged helix DNA-binding domain"/>
    <property type="match status" value="1"/>
</dbReference>
<comment type="similarity">
    <text evidence="1">Belongs to the sigma-70 factor family. ECF subfamily.</text>
</comment>
<gene>
    <name evidence="7" type="ORF">FB559_5430</name>
</gene>
<dbReference type="InterPro" id="IPR007627">
    <property type="entry name" value="RNA_pol_sigma70_r2"/>
</dbReference>
<comment type="caution">
    <text evidence="7">The sequence shown here is derived from an EMBL/GenBank/DDBJ whole genome shotgun (WGS) entry which is preliminary data.</text>
</comment>
<keyword evidence="8" id="KW-1185">Reference proteome</keyword>
<evidence type="ECO:0000313" key="8">
    <source>
        <dbReference type="Proteomes" id="UP000316096"/>
    </source>
</evidence>
<accession>A0A543CRJ5</accession>
<feature type="domain" description="RNA polymerase sigma-70 region 2" evidence="6">
    <location>
        <begin position="24"/>
        <end position="91"/>
    </location>
</feature>
<dbReference type="InterPro" id="IPR039425">
    <property type="entry name" value="RNA_pol_sigma-70-like"/>
</dbReference>
<sequence length="177" mass="19415">MEDESTGDLVRRAGRGDIDAWRGLVDRYSRLLCAIAHSYGLSGADADDVMQTTWLRLVERLTLLRDPARAGTWLAVTARRESLATLRRLGRERPLQGYGPSVTGPHHVVFGRDLAASVGAALETIPPRCRRLLELFVASPPFSYSEISAALEIPVGSVGPTRARCLTHLRRQLDGVT</sequence>
<dbReference type="InterPro" id="IPR013324">
    <property type="entry name" value="RNA_pol_sigma_r3/r4-like"/>
</dbReference>
<evidence type="ECO:0000259" key="6">
    <source>
        <dbReference type="Pfam" id="PF04542"/>
    </source>
</evidence>
<dbReference type="EMBL" id="VFOZ01000001">
    <property type="protein sequence ID" value="TQL99732.1"/>
    <property type="molecule type" value="Genomic_DNA"/>
</dbReference>
<dbReference type="GO" id="GO:0003677">
    <property type="term" value="F:DNA binding"/>
    <property type="evidence" value="ECO:0007669"/>
    <property type="project" value="UniProtKB-KW"/>
</dbReference>
<organism evidence="7 8">
    <name type="scientific">Actinoallomurus bryophytorum</name>
    <dbReference type="NCBI Taxonomy" id="1490222"/>
    <lineage>
        <taxon>Bacteria</taxon>
        <taxon>Bacillati</taxon>
        <taxon>Actinomycetota</taxon>
        <taxon>Actinomycetes</taxon>
        <taxon>Streptosporangiales</taxon>
        <taxon>Thermomonosporaceae</taxon>
        <taxon>Actinoallomurus</taxon>
    </lineage>
</organism>
<evidence type="ECO:0000256" key="3">
    <source>
        <dbReference type="ARBA" id="ARBA00023082"/>
    </source>
</evidence>
<evidence type="ECO:0000256" key="4">
    <source>
        <dbReference type="ARBA" id="ARBA00023125"/>
    </source>
</evidence>
<dbReference type="InterPro" id="IPR014284">
    <property type="entry name" value="RNA_pol_sigma-70_dom"/>
</dbReference>
<dbReference type="InterPro" id="IPR036388">
    <property type="entry name" value="WH-like_DNA-bd_sf"/>
</dbReference>
<dbReference type="Proteomes" id="UP000316096">
    <property type="component" value="Unassembled WGS sequence"/>
</dbReference>
<keyword evidence="4" id="KW-0238">DNA-binding</keyword>
<protein>
    <submittedName>
        <fullName evidence="7">RNA polymerase sigma factor (Sigma-70 family)</fullName>
    </submittedName>
</protein>
<dbReference type="PANTHER" id="PTHR43133:SF8">
    <property type="entry name" value="RNA POLYMERASE SIGMA FACTOR HI_1459-RELATED"/>
    <property type="match status" value="1"/>
</dbReference>
<reference evidence="7 8" key="1">
    <citation type="submission" date="2019-06" db="EMBL/GenBank/DDBJ databases">
        <title>Sequencing the genomes of 1000 actinobacteria strains.</title>
        <authorList>
            <person name="Klenk H.-P."/>
        </authorList>
    </citation>
    <scope>NUCLEOTIDE SEQUENCE [LARGE SCALE GENOMIC DNA]</scope>
    <source>
        <strain evidence="7 8">DSM 102200</strain>
    </source>
</reference>
<keyword evidence="2" id="KW-0805">Transcription regulation</keyword>
<evidence type="ECO:0000256" key="1">
    <source>
        <dbReference type="ARBA" id="ARBA00010641"/>
    </source>
</evidence>
<dbReference type="OrthoDB" id="265863at2"/>
<dbReference type="SUPFAM" id="SSF88946">
    <property type="entry name" value="Sigma2 domain of RNA polymerase sigma factors"/>
    <property type="match status" value="1"/>
</dbReference>
<keyword evidence="3" id="KW-0731">Sigma factor</keyword>
<dbReference type="AlphaFoldDB" id="A0A543CRJ5"/>
<keyword evidence="5" id="KW-0804">Transcription</keyword>
<evidence type="ECO:0000313" key="7">
    <source>
        <dbReference type="EMBL" id="TQL99732.1"/>
    </source>
</evidence>
<proteinExistence type="inferred from homology"/>
<dbReference type="NCBIfam" id="TIGR02937">
    <property type="entry name" value="sigma70-ECF"/>
    <property type="match status" value="1"/>
</dbReference>
<dbReference type="GO" id="GO:0016987">
    <property type="term" value="F:sigma factor activity"/>
    <property type="evidence" value="ECO:0007669"/>
    <property type="project" value="UniProtKB-KW"/>
</dbReference>
<dbReference type="GO" id="GO:0006352">
    <property type="term" value="P:DNA-templated transcription initiation"/>
    <property type="evidence" value="ECO:0007669"/>
    <property type="project" value="InterPro"/>
</dbReference>
<dbReference type="Pfam" id="PF04542">
    <property type="entry name" value="Sigma70_r2"/>
    <property type="match status" value="1"/>
</dbReference>
<dbReference type="SUPFAM" id="SSF88659">
    <property type="entry name" value="Sigma3 and sigma4 domains of RNA polymerase sigma factors"/>
    <property type="match status" value="1"/>
</dbReference>